<dbReference type="AlphaFoldDB" id="A0A1W1HL38"/>
<sequence>MDNNTNNKSDNTMSVENIHDKFFWDIFGRHTSGIDEEQFQTSVVIKCWHIIVKYLNDPMLRDKLVDVVKMMIEFMKHDTALEYLDIFMKYLGNSNNKLTRKDAENAIKTALPNGGAEMIKGWAKEFVEEGWKKGIQKGKQEGRQEGRQEQSREMLMEAIQAKYNYLRDDIVTKINKINSAEINKSLLRTIFQTETLDDFDKLIDKSMGR</sequence>
<evidence type="ECO:0000313" key="1">
    <source>
        <dbReference type="EMBL" id="SLM33173.1"/>
    </source>
</evidence>
<protein>
    <recommendedName>
        <fullName evidence="3">Transposase</fullName>
    </recommendedName>
</protein>
<organism evidence="1 2">
    <name type="scientific">Desulfamplus magnetovallimortis</name>
    <dbReference type="NCBI Taxonomy" id="1246637"/>
    <lineage>
        <taxon>Bacteria</taxon>
        <taxon>Pseudomonadati</taxon>
        <taxon>Thermodesulfobacteriota</taxon>
        <taxon>Desulfobacteria</taxon>
        <taxon>Desulfobacterales</taxon>
        <taxon>Desulfobacteraceae</taxon>
        <taxon>Desulfamplus</taxon>
    </lineage>
</organism>
<evidence type="ECO:0000313" key="2">
    <source>
        <dbReference type="Proteomes" id="UP000191931"/>
    </source>
</evidence>
<reference evidence="1 2" key="1">
    <citation type="submission" date="2017-03" db="EMBL/GenBank/DDBJ databases">
        <authorList>
            <person name="Afonso C.L."/>
            <person name="Miller P.J."/>
            <person name="Scott M.A."/>
            <person name="Spackman E."/>
            <person name="Goraichik I."/>
            <person name="Dimitrov K.M."/>
            <person name="Suarez D.L."/>
            <person name="Swayne D.E."/>
        </authorList>
    </citation>
    <scope>NUCLEOTIDE SEQUENCE [LARGE SCALE GENOMIC DNA]</scope>
    <source>
        <strain evidence="1">PRJEB14757</strain>
    </source>
</reference>
<keyword evidence="2" id="KW-1185">Reference proteome</keyword>
<evidence type="ECO:0008006" key="3">
    <source>
        <dbReference type="Google" id="ProtNLM"/>
    </source>
</evidence>
<dbReference type="STRING" id="1246637.MTBBW1_920004"/>
<name>A0A1W1HL38_9BACT</name>
<dbReference type="OrthoDB" id="5469985at2"/>
<dbReference type="EMBL" id="FWEV01000339">
    <property type="protein sequence ID" value="SLM33173.1"/>
    <property type="molecule type" value="Genomic_DNA"/>
</dbReference>
<dbReference type="Proteomes" id="UP000191931">
    <property type="component" value="Unassembled WGS sequence"/>
</dbReference>
<gene>
    <name evidence="1" type="ORF">MTBBW1_920004</name>
</gene>
<dbReference type="RefSeq" id="WP_080803365.1">
    <property type="nucleotide sequence ID" value="NZ_LT828544.1"/>
</dbReference>
<accession>A0A1W1HL38</accession>
<proteinExistence type="predicted"/>